<evidence type="ECO:0000313" key="13">
    <source>
        <dbReference type="Proteomes" id="UP000014500"/>
    </source>
</evidence>
<proteinExistence type="inferred from homology"/>
<dbReference type="InterPro" id="IPR043577">
    <property type="entry name" value="AE"/>
</dbReference>
<feature type="domain" description="Legumain prodomain" evidence="11">
    <location>
        <begin position="336"/>
        <end position="428"/>
    </location>
</feature>
<comment type="similarity">
    <text evidence="2">Belongs to the peptidase C13 family.</text>
</comment>
<evidence type="ECO:0000256" key="10">
    <source>
        <dbReference type="SAM" id="SignalP"/>
    </source>
</evidence>
<dbReference type="EnsemblMetazoa" id="SMAR015008-RA">
    <property type="protein sequence ID" value="SMAR015008-PA"/>
    <property type="gene ID" value="SMAR015008"/>
</dbReference>
<keyword evidence="6" id="KW-0378">Hydrolase</keyword>
<sequence length="437" mass="49868">MYRKVVNLLFCFLMVKTLVAFDLNHLNDGGKIWALLVAGSNGYYNYRHQADVCHAYHVLNSHGIPDERIVVMMYDDIAQHSLNPTKGVIINHPDGHNVYKGVLKDYTKLDVTPKNFLNVLQGKSDEMKNIGSGKVIKSGPKDHIFVYFADHGAIGLVSFPNQVLYARELNAAIKNMYQQKKFSKMVMYVEACESGSMFDKLLPDNINVFVTTAANPIESSFACYWDDLRQAYLGDLYSVTWMEDSDKEILTKETLKKQFEIVKKQTNASHVQEYGDLTIANMKISEFQGEKQSSGLETFEIPLDAIPSHQVPLITLKRKLQMTNSFEEMENTENELIKLLRNRDYLLDKVESIVTRATFTAQQVDTILSQRFELFNFDCYEQTVKYFSENCFSISANAYAMRYLHVFVNMCETGISADKQIKAMSVVCIHPPIHGIL</sequence>
<dbReference type="GO" id="GO:0005773">
    <property type="term" value="C:vacuole"/>
    <property type="evidence" value="ECO:0007669"/>
    <property type="project" value="GOC"/>
</dbReference>
<evidence type="ECO:0000256" key="5">
    <source>
        <dbReference type="ARBA" id="ARBA00022729"/>
    </source>
</evidence>
<keyword evidence="5 10" id="KW-0732">Signal</keyword>
<dbReference type="CDD" id="cd21115">
    <property type="entry name" value="legumain_C"/>
    <property type="match status" value="1"/>
</dbReference>
<feature type="signal peptide" evidence="10">
    <location>
        <begin position="1"/>
        <end position="20"/>
    </location>
</feature>
<dbReference type="OMA" id="ALPDICM"/>
<keyword evidence="7" id="KW-0788">Thiol protease</keyword>
<dbReference type="InterPro" id="IPR048501">
    <property type="entry name" value="Legum_prodom"/>
</dbReference>
<feature type="chain" id="PRO_5004580442" description="legumain" evidence="10">
    <location>
        <begin position="21"/>
        <end position="437"/>
    </location>
</feature>
<accession>T1JMC8</accession>
<keyword evidence="4" id="KW-0645">Protease</keyword>
<dbReference type="PANTHER" id="PTHR12000">
    <property type="entry name" value="HEMOGLOBINASE FAMILY MEMBER"/>
    <property type="match status" value="1"/>
</dbReference>
<keyword evidence="13" id="KW-1185">Reference proteome</keyword>
<reference evidence="12" key="2">
    <citation type="submission" date="2015-02" db="UniProtKB">
        <authorList>
            <consortium name="EnsemblMetazoa"/>
        </authorList>
    </citation>
    <scope>IDENTIFICATION</scope>
</reference>
<protein>
    <recommendedName>
        <fullName evidence="3">legumain</fullName>
        <ecNumber evidence="3">3.4.22.34</ecNumber>
    </recommendedName>
</protein>
<dbReference type="STRING" id="126957.T1JMC8"/>
<feature type="coiled-coil region" evidence="9">
    <location>
        <begin position="322"/>
        <end position="349"/>
    </location>
</feature>
<evidence type="ECO:0000256" key="1">
    <source>
        <dbReference type="ARBA" id="ARBA00000810"/>
    </source>
</evidence>
<dbReference type="GO" id="GO:0004197">
    <property type="term" value="F:cysteine-type endopeptidase activity"/>
    <property type="evidence" value="ECO:0007669"/>
    <property type="project" value="UniProtKB-EC"/>
</dbReference>
<reference evidence="13" key="1">
    <citation type="submission" date="2011-05" db="EMBL/GenBank/DDBJ databases">
        <authorList>
            <person name="Richards S.R."/>
            <person name="Qu J."/>
            <person name="Jiang H."/>
            <person name="Jhangiani S.N."/>
            <person name="Agravi P."/>
            <person name="Goodspeed R."/>
            <person name="Gross S."/>
            <person name="Mandapat C."/>
            <person name="Jackson L."/>
            <person name="Mathew T."/>
            <person name="Pu L."/>
            <person name="Thornton R."/>
            <person name="Saada N."/>
            <person name="Wilczek-Boney K.B."/>
            <person name="Lee S."/>
            <person name="Kovar C."/>
            <person name="Wu Y."/>
            <person name="Scherer S.E."/>
            <person name="Worley K.C."/>
            <person name="Muzny D.M."/>
            <person name="Gibbs R."/>
        </authorList>
    </citation>
    <scope>NUCLEOTIDE SEQUENCE</scope>
    <source>
        <strain evidence="13">Brora</strain>
    </source>
</reference>
<feature type="active site" evidence="8">
    <location>
        <position position="151"/>
    </location>
</feature>
<keyword evidence="9" id="KW-0175">Coiled coil</keyword>
<evidence type="ECO:0000256" key="8">
    <source>
        <dbReference type="PIRSR" id="PIRSR019663-1"/>
    </source>
</evidence>
<evidence type="ECO:0000256" key="2">
    <source>
        <dbReference type="ARBA" id="ARBA00009941"/>
    </source>
</evidence>
<dbReference type="GO" id="GO:0051603">
    <property type="term" value="P:proteolysis involved in protein catabolic process"/>
    <property type="evidence" value="ECO:0007669"/>
    <property type="project" value="InterPro"/>
</dbReference>
<evidence type="ECO:0000256" key="7">
    <source>
        <dbReference type="ARBA" id="ARBA00022807"/>
    </source>
</evidence>
<dbReference type="FunFam" id="3.40.50.1460:FF:000006">
    <property type="entry name" value="Legumain"/>
    <property type="match status" value="1"/>
</dbReference>
<evidence type="ECO:0000256" key="9">
    <source>
        <dbReference type="SAM" id="Coils"/>
    </source>
</evidence>
<dbReference type="PIRSF" id="PIRSF019663">
    <property type="entry name" value="Legumain"/>
    <property type="match status" value="1"/>
</dbReference>
<dbReference type="PRINTS" id="PR00776">
    <property type="entry name" value="HEMOGLOBNASE"/>
</dbReference>
<comment type="catalytic activity">
    <reaction evidence="1">
        <text>Hydrolysis of proteins and small molecule substrates at -Asn-|-Xaa- bonds.</text>
        <dbReference type="EC" id="3.4.22.34"/>
    </reaction>
</comment>
<dbReference type="eggNOG" id="KOG1348">
    <property type="taxonomic scope" value="Eukaryota"/>
</dbReference>
<dbReference type="PIRSF" id="PIRSF500139">
    <property type="entry name" value="AE"/>
    <property type="match status" value="1"/>
</dbReference>
<dbReference type="HOGENOM" id="CLU_024160_0_0_1"/>
<dbReference type="Pfam" id="PF20985">
    <property type="entry name" value="Legum_prodom"/>
    <property type="match status" value="1"/>
</dbReference>
<dbReference type="Proteomes" id="UP000014500">
    <property type="component" value="Unassembled WGS sequence"/>
</dbReference>
<evidence type="ECO:0000313" key="12">
    <source>
        <dbReference type="EnsemblMetazoa" id="SMAR015008-PA"/>
    </source>
</evidence>
<evidence type="ECO:0000256" key="4">
    <source>
        <dbReference type="ARBA" id="ARBA00022670"/>
    </source>
</evidence>
<dbReference type="EMBL" id="JH431971">
    <property type="status" value="NOT_ANNOTATED_CDS"/>
    <property type="molecule type" value="Genomic_DNA"/>
</dbReference>
<dbReference type="PhylomeDB" id="T1JMC8"/>
<dbReference type="EC" id="3.4.22.34" evidence="3"/>
<dbReference type="Gene3D" id="3.40.50.1460">
    <property type="match status" value="1"/>
</dbReference>
<dbReference type="GO" id="GO:0006624">
    <property type="term" value="P:vacuolar protein processing"/>
    <property type="evidence" value="ECO:0007669"/>
    <property type="project" value="TreeGrafter"/>
</dbReference>
<dbReference type="Pfam" id="PF01650">
    <property type="entry name" value="Peptidase_C13"/>
    <property type="match status" value="1"/>
</dbReference>
<organism evidence="12 13">
    <name type="scientific">Strigamia maritima</name>
    <name type="common">European centipede</name>
    <name type="synonym">Geophilus maritimus</name>
    <dbReference type="NCBI Taxonomy" id="126957"/>
    <lineage>
        <taxon>Eukaryota</taxon>
        <taxon>Metazoa</taxon>
        <taxon>Ecdysozoa</taxon>
        <taxon>Arthropoda</taxon>
        <taxon>Myriapoda</taxon>
        <taxon>Chilopoda</taxon>
        <taxon>Pleurostigmophora</taxon>
        <taxon>Geophilomorpha</taxon>
        <taxon>Linotaeniidae</taxon>
        <taxon>Strigamia</taxon>
    </lineage>
</organism>
<dbReference type="AlphaFoldDB" id="T1JMC8"/>
<name>T1JMC8_STRMM</name>
<dbReference type="InterPro" id="IPR046427">
    <property type="entry name" value="Legumain_prodom_sf"/>
</dbReference>
<dbReference type="InterPro" id="IPR001096">
    <property type="entry name" value="Peptidase_C13"/>
</dbReference>
<dbReference type="Gene3D" id="1.10.132.130">
    <property type="match status" value="1"/>
</dbReference>
<feature type="active site" description="Nucleophile" evidence="8">
    <location>
        <position position="192"/>
    </location>
</feature>
<dbReference type="PANTHER" id="PTHR12000:SF42">
    <property type="entry name" value="LEGUMAIN"/>
    <property type="match status" value="1"/>
</dbReference>
<evidence type="ECO:0000256" key="3">
    <source>
        <dbReference type="ARBA" id="ARBA00012628"/>
    </source>
</evidence>
<evidence type="ECO:0000256" key="6">
    <source>
        <dbReference type="ARBA" id="ARBA00022801"/>
    </source>
</evidence>
<evidence type="ECO:0000259" key="11">
    <source>
        <dbReference type="Pfam" id="PF20985"/>
    </source>
</evidence>